<dbReference type="Pfam" id="PF13927">
    <property type="entry name" value="Ig_3"/>
    <property type="match status" value="1"/>
</dbReference>
<keyword evidence="2" id="KW-1015">Disulfide bond</keyword>
<dbReference type="InterPro" id="IPR013783">
    <property type="entry name" value="Ig-like_fold"/>
</dbReference>
<dbReference type="SMART" id="SM00409">
    <property type="entry name" value="IG"/>
    <property type="match status" value="2"/>
</dbReference>
<proteinExistence type="evidence at transcript level"/>
<reference evidence="5" key="1">
    <citation type="journal article" date="2013" name="Development">
        <title>Transcription factors lhx1/5-1 and pitx are required for the maintenance and regeneration of serotonergic neurons in planarians.</title>
        <authorList>
            <person name="Currie K.W."/>
            <person name="Pearson B.J."/>
        </authorList>
    </citation>
    <scope>NUCLEOTIDE SEQUENCE</scope>
    <source>
        <strain evidence="5">CIW4</strain>
    </source>
</reference>
<name>S5WES3_SCHMD</name>
<dbReference type="InterPro" id="IPR007110">
    <property type="entry name" value="Ig-like_dom"/>
</dbReference>
<organism evidence="5">
    <name type="scientific">Schmidtea mediterranea</name>
    <name type="common">Freshwater planarian flatworm</name>
    <dbReference type="NCBI Taxonomy" id="79327"/>
    <lineage>
        <taxon>Eukaryota</taxon>
        <taxon>Metazoa</taxon>
        <taxon>Spiralia</taxon>
        <taxon>Lophotrochozoa</taxon>
        <taxon>Platyhelminthes</taxon>
        <taxon>Rhabditophora</taxon>
        <taxon>Seriata</taxon>
        <taxon>Tricladida</taxon>
        <taxon>Continenticola</taxon>
        <taxon>Geoplanoidea</taxon>
        <taxon>Dugesiidae</taxon>
        <taxon>Schmidtea</taxon>
    </lineage>
</organism>
<dbReference type="InterPro" id="IPR003599">
    <property type="entry name" value="Ig_sub"/>
</dbReference>
<dbReference type="InterPro" id="IPR051170">
    <property type="entry name" value="Neural/epithelial_adhesion"/>
</dbReference>
<evidence type="ECO:0000256" key="2">
    <source>
        <dbReference type="ARBA" id="ARBA00023157"/>
    </source>
</evidence>
<feature type="domain" description="Ig-like" evidence="4">
    <location>
        <begin position="1"/>
        <end position="96"/>
    </location>
</feature>
<dbReference type="AlphaFoldDB" id="S5WES3"/>
<dbReference type="PROSITE" id="PS50835">
    <property type="entry name" value="IG_LIKE"/>
    <property type="match status" value="1"/>
</dbReference>
<evidence type="ECO:0000313" key="5">
    <source>
        <dbReference type="EMBL" id="AGS83416.1"/>
    </source>
</evidence>
<feature type="non-terminal residue" evidence="5">
    <location>
        <position position="1"/>
    </location>
</feature>
<evidence type="ECO:0000259" key="4">
    <source>
        <dbReference type="PROSITE" id="PS50835"/>
    </source>
</evidence>
<dbReference type="SUPFAM" id="SSF48726">
    <property type="entry name" value="Immunoglobulin"/>
    <property type="match status" value="2"/>
</dbReference>
<keyword evidence="3" id="KW-0393">Immunoglobulin domain</keyword>
<sequence>PAVILPTGTSQDHLIVKEREKVIISCNSYGIPSPNISWYANWKNGLNARLYNNKKDIFVNYNTVTIFNISRIHNGSYTCIVDNKVEGKQSKSFKLEIWYEPSIKMGNDVIEQSQGRETMIQAIINGHPINSIQWEKNSKILNLSANKCFYIGRTKKYCFYLDKTGHFQEQKAQLWIYNLSAIDFTSYRCLIVSPFGNIFGTTKIIEFKPINHDSWDSYLSIANDYRKLLNTHKNKKAIDSNIESNKAIYFQNQKQNLNKSLFINFGEKKELEYKNSNSYFYFDILVAFVITITNLLCKYI</sequence>
<dbReference type="PANTHER" id="PTHR12231:SF253">
    <property type="entry name" value="DPR-INTERACTING PROTEIN ETA, ISOFORM B-RELATED"/>
    <property type="match status" value="1"/>
</dbReference>
<protein>
    <submittedName>
        <fullName evidence="5">Hmctn</fullName>
    </submittedName>
</protein>
<dbReference type="EMBL" id="KF134119">
    <property type="protein sequence ID" value="AGS83416.1"/>
    <property type="molecule type" value="mRNA"/>
</dbReference>
<feature type="non-terminal residue" evidence="5">
    <location>
        <position position="300"/>
    </location>
</feature>
<accession>S5WES3</accession>
<dbReference type="InterPro" id="IPR036179">
    <property type="entry name" value="Ig-like_dom_sf"/>
</dbReference>
<evidence type="ECO:0000256" key="1">
    <source>
        <dbReference type="ARBA" id="ARBA00022737"/>
    </source>
</evidence>
<dbReference type="PANTHER" id="PTHR12231">
    <property type="entry name" value="CTX-RELATED TYPE I TRANSMEMBRANE PROTEIN"/>
    <property type="match status" value="1"/>
</dbReference>
<dbReference type="Gene3D" id="2.60.40.10">
    <property type="entry name" value="Immunoglobulins"/>
    <property type="match status" value="2"/>
</dbReference>
<evidence type="ECO:0000256" key="3">
    <source>
        <dbReference type="ARBA" id="ARBA00023319"/>
    </source>
</evidence>
<dbReference type="GO" id="GO:0043005">
    <property type="term" value="C:neuron projection"/>
    <property type="evidence" value="ECO:0007669"/>
    <property type="project" value="TreeGrafter"/>
</dbReference>
<keyword evidence="1" id="KW-0677">Repeat</keyword>